<dbReference type="InterPro" id="IPR025285">
    <property type="entry name" value="DUF4145"/>
</dbReference>
<dbReference type="RefSeq" id="WP_160357898.1">
    <property type="nucleotide sequence ID" value="NZ_WSRQ01000002.1"/>
</dbReference>
<proteinExistence type="predicted"/>
<evidence type="ECO:0000313" key="3">
    <source>
        <dbReference type="Proteomes" id="UP000656077"/>
    </source>
</evidence>
<dbReference type="Pfam" id="PF13643">
    <property type="entry name" value="DUF4145"/>
    <property type="match status" value="1"/>
</dbReference>
<organism evidence="2 3">
    <name type="scientific">Clostridium chromiireducens</name>
    <dbReference type="NCBI Taxonomy" id="225345"/>
    <lineage>
        <taxon>Bacteria</taxon>
        <taxon>Bacillati</taxon>
        <taxon>Bacillota</taxon>
        <taxon>Clostridia</taxon>
        <taxon>Eubacteriales</taxon>
        <taxon>Clostridiaceae</taxon>
        <taxon>Clostridium</taxon>
    </lineage>
</organism>
<sequence>MKKRISDDIDEIVKRWYELEDIGYCLVEEKFLELLKEAENLFCFGYYTGTIAIIGIASEEVTKNIYTKNSNIKDNFTQDKRLKNLKKKNVISDKVFRSLNKIRNIRNDCIHFNESFKKLDEVELHSNAKVVLLEYKKVLKEILEFNVLDTIEVTNKILNKNDMSFEEFKYRYRNLIKKQEGVDLQIDPSINRLVFTSYYCILEIDIDGNDYKEMTLHSAVSEIGITEEWQLLELKDVFRGRINI</sequence>
<evidence type="ECO:0000259" key="1">
    <source>
        <dbReference type="Pfam" id="PF13643"/>
    </source>
</evidence>
<name>A0A964RIM6_9CLOT</name>
<comment type="caution">
    <text evidence="2">The sequence shown here is derived from an EMBL/GenBank/DDBJ whole genome shotgun (WGS) entry which is preliminary data.</text>
</comment>
<gene>
    <name evidence="2" type="ORF">GKZ28_01570</name>
</gene>
<evidence type="ECO:0000313" key="2">
    <source>
        <dbReference type="EMBL" id="MVX62389.1"/>
    </source>
</evidence>
<protein>
    <submittedName>
        <fullName evidence="2">DUF4145 domain-containing protein</fullName>
    </submittedName>
</protein>
<accession>A0A964RIM6</accession>
<feature type="domain" description="DUF4145" evidence="1">
    <location>
        <begin position="38"/>
        <end position="118"/>
    </location>
</feature>
<dbReference type="AlphaFoldDB" id="A0A964RIM6"/>
<reference evidence="2" key="1">
    <citation type="submission" date="2019-12" db="EMBL/GenBank/DDBJ databases">
        <title>Microbes associate with the intestines of laboratory mice.</title>
        <authorList>
            <person name="Navarre W."/>
            <person name="Wong E."/>
        </authorList>
    </citation>
    <scope>NUCLEOTIDE SEQUENCE</scope>
    <source>
        <strain evidence="2">NM79_F5</strain>
    </source>
</reference>
<dbReference type="EMBL" id="WSRQ01000002">
    <property type="protein sequence ID" value="MVX62389.1"/>
    <property type="molecule type" value="Genomic_DNA"/>
</dbReference>
<dbReference type="Proteomes" id="UP000656077">
    <property type="component" value="Unassembled WGS sequence"/>
</dbReference>